<accession>A0A936TCK0</accession>
<keyword evidence="1" id="KW-0812">Transmembrane</keyword>
<dbReference type="AlphaFoldDB" id="A0A936TCK0"/>
<feature type="transmembrane region" description="Helical" evidence="1">
    <location>
        <begin position="31"/>
        <end position="52"/>
    </location>
</feature>
<dbReference type="EMBL" id="JADJZA010000003">
    <property type="protein sequence ID" value="MBK9296576.1"/>
    <property type="molecule type" value="Genomic_DNA"/>
</dbReference>
<organism evidence="2 3">
    <name type="scientific">Candidatus Neomicrothrix subdominans</name>
    <dbReference type="NCBI Taxonomy" id="2954438"/>
    <lineage>
        <taxon>Bacteria</taxon>
        <taxon>Bacillati</taxon>
        <taxon>Actinomycetota</taxon>
        <taxon>Acidimicrobiia</taxon>
        <taxon>Acidimicrobiales</taxon>
        <taxon>Microthrixaceae</taxon>
        <taxon>Candidatus Neomicrothrix</taxon>
    </lineage>
</organism>
<dbReference type="Proteomes" id="UP000727993">
    <property type="component" value="Unassembled WGS sequence"/>
</dbReference>
<evidence type="ECO:0000313" key="2">
    <source>
        <dbReference type="EMBL" id="MBK9296576.1"/>
    </source>
</evidence>
<keyword evidence="1" id="KW-0472">Membrane</keyword>
<keyword evidence="1" id="KW-1133">Transmembrane helix</keyword>
<evidence type="ECO:0000313" key="3">
    <source>
        <dbReference type="Proteomes" id="UP000727993"/>
    </source>
</evidence>
<sequence length="59" mass="6399">MPVGEDAPGGREARRTTPPWLSSGLRRLKTAGLYVLVCVVSFVAVVVLFSVAENLWLGR</sequence>
<proteinExistence type="predicted"/>
<comment type="caution">
    <text evidence="2">The sequence shown here is derived from an EMBL/GenBank/DDBJ whole genome shotgun (WGS) entry which is preliminary data.</text>
</comment>
<reference evidence="2 3" key="1">
    <citation type="submission" date="2020-10" db="EMBL/GenBank/DDBJ databases">
        <title>Connecting structure to function with the recovery of over 1000 high-quality activated sludge metagenome-assembled genomes encoding full-length rRNA genes using long-read sequencing.</title>
        <authorList>
            <person name="Singleton C.M."/>
            <person name="Petriglieri F."/>
            <person name="Kristensen J.M."/>
            <person name="Kirkegaard R.H."/>
            <person name="Michaelsen T.Y."/>
            <person name="Andersen M.H."/>
            <person name="Karst S.M."/>
            <person name="Dueholm M.S."/>
            <person name="Nielsen P.H."/>
            <person name="Albertsen M."/>
        </authorList>
    </citation>
    <scope>NUCLEOTIDE SEQUENCE [LARGE SCALE GENOMIC DNA]</scope>
    <source>
        <strain evidence="2">Lyne_18-Q3-R50-59_MAXAC.006</strain>
    </source>
</reference>
<evidence type="ECO:0000256" key="1">
    <source>
        <dbReference type="SAM" id="Phobius"/>
    </source>
</evidence>
<protein>
    <submittedName>
        <fullName evidence="2">Uncharacterized protein</fullName>
    </submittedName>
</protein>
<gene>
    <name evidence="2" type="ORF">IPN02_06955</name>
</gene>
<name>A0A936TCK0_9ACTN</name>